<name>W9ANH3_9BACI</name>
<evidence type="ECO:0000313" key="2">
    <source>
        <dbReference type="Proteomes" id="UP000028863"/>
    </source>
</evidence>
<sequence>MVSCMILRHPTITNLTKCKMLRFLFHEVNFEIHVVKQDTVVIYVWNIQQTDLWQAAVMVAVTDIEVGYGRGFGKREARKKAEQVLRKWRNTPISTEEEGYSGNFGT</sequence>
<keyword evidence="2" id="KW-1185">Reference proteome</keyword>
<reference evidence="1" key="2">
    <citation type="submission" date="2014-03" db="EMBL/GenBank/DDBJ databases">
        <authorList>
            <person name="Urmite Genomes"/>
        </authorList>
    </citation>
    <scope>NUCLEOTIDE SEQUENCE</scope>
    <source>
        <strain evidence="1">S1</strain>
    </source>
</reference>
<dbReference type="AlphaFoldDB" id="W9ANH3"/>
<dbReference type="eggNOG" id="ENOG502ZK9Z">
    <property type="taxonomic scope" value="Bacteria"/>
</dbReference>
<comment type="caution">
    <text evidence="1">The sequence shown here is derived from an EMBL/GenBank/DDBJ whole genome shotgun (WGS) entry which is preliminary data.</text>
</comment>
<gene>
    <name evidence="1" type="ORF">BN988_03015</name>
</gene>
<reference evidence="1" key="1">
    <citation type="submission" date="2014-03" db="EMBL/GenBank/DDBJ databases">
        <title>Draft genome sequencing of Oceanobacillus picturae strain S1 isolated from human gut.</title>
        <authorList>
            <person name="Croce O."/>
            <person name="Lagier J.C."/>
            <person name="Raoult D."/>
        </authorList>
    </citation>
    <scope>NUCLEOTIDE SEQUENCE [LARGE SCALE GENOMIC DNA]</scope>
    <source>
        <strain evidence="1">S1</strain>
    </source>
</reference>
<evidence type="ECO:0000313" key="1">
    <source>
        <dbReference type="EMBL" id="CDO04457.1"/>
    </source>
</evidence>
<organism evidence="1 2">
    <name type="scientific">Oceanobacillus picturae</name>
    <dbReference type="NCBI Taxonomy" id="171693"/>
    <lineage>
        <taxon>Bacteria</taxon>
        <taxon>Bacillati</taxon>
        <taxon>Bacillota</taxon>
        <taxon>Bacilli</taxon>
        <taxon>Bacillales</taxon>
        <taxon>Bacillaceae</taxon>
        <taxon>Oceanobacillus</taxon>
    </lineage>
</organism>
<protein>
    <submittedName>
        <fullName evidence="1">Uncharacterized protein</fullName>
    </submittedName>
</protein>
<dbReference type="Proteomes" id="UP000028863">
    <property type="component" value="Unassembled WGS sequence"/>
</dbReference>
<dbReference type="EMBL" id="CCAX010000002">
    <property type="protein sequence ID" value="CDO04457.1"/>
    <property type="molecule type" value="Genomic_DNA"/>
</dbReference>
<proteinExistence type="predicted"/>
<accession>W9ANH3</accession>